<organism evidence="2 3">
    <name type="scientific">Penicillium fimorum</name>
    <dbReference type="NCBI Taxonomy" id="1882269"/>
    <lineage>
        <taxon>Eukaryota</taxon>
        <taxon>Fungi</taxon>
        <taxon>Dikarya</taxon>
        <taxon>Ascomycota</taxon>
        <taxon>Pezizomycotina</taxon>
        <taxon>Eurotiomycetes</taxon>
        <taxon>Eurotiomycetidae</taxon>
        <taxon>Eurotiales</taxon>
        <taxon>Aspergillaceae</taxon>
        <taxon>Penicillium</taxon>
    </lineage>
</organism>
<proteinExistence type="predicted"/>
<name>A0A9W9XJ62_9EURO</name>
<reference evidence="2" key="2">
    <citation type="journal article" date="2023" name="IMA Fungus">
        <title>Comparative genomic study of the Penicillium genus elucidates a diverse pangenome and 15 lateral gene transfer events.</title>
        <authorList>
            <person name="Petersen C."/>
            <person name="Sorensen T."/>
            <person name="Nielsen M.R."/>
            <person name="Sondergaard T.E."/>
            <person name="Sorensen J.L."/>
            <person name="Fitzpatrick D.A."/>
            <person name="Frisvad J.C."/>
            <person name="Nielsen K.L."/>
        </authorList>
    </citation>
    <scope>NUCLEOTIDE SEQUENCE</scope>
    <source>
        <strain evidence="2">IBT 29495</strain>
    </source>
</reference>
<sequence length="186" mass="21169">MPSPAEQPDITSLLLKAISKESIFRLVNILRDIIRHSPEGRKIASKWLLAAKDDVKAEPVPTSSTGPVTSGQLSKEESVSEPTPSIPMTSCFERCLYFLEKFDVTKNSATSCRYHVDPDMVDEEFFKDEIIAGIDVDNEEYREAWPEKFFYTCCGRDLVEEVCQVGWHKVAKRPSKRVIPEEVRWG</sequence>
<dbReference type="EMBL" id="JAPWDS010000006">
    <property type="protein sequence ID" value="KAJ5493966.1"/>
    <property type="molecule type" value="Genomic_DNA"/>
</dbReference>
<keyword evidence="3" id="KW-1185">Reference proteome</keyword>
<feature type="region of interest" description="Disordered" evidence="1">
    <location>
        <begin position="57"/>
        <end position="82"/>
    </location>
</feature>
<evidence type="ECO:0000313" key="3">
    <source>
        <dbReference type="Proteomes" id="UP001149954"/>
    </source>
</evidence>
<dbReference type="Proteomes" id="UP001149954">
    <property type="component" value="Unassembled WGS sequence"/>
</dbReference>
<gene>
    <name evidence="2" type="ORF">N7463_010053</name>
</gene>
<protein>
    <submittedName>
        <fullName evidence="2">Uncharacterized protein</fullName>
    </submittedName>
</protein>
<comment type="caution">
    <text evidence="2">The sequence shown here is derived from an EMBL/GenBank/DDBJ whole genome shotgun (WGS) entry which is preliminary data.</text>
</comment>
<reference evidence="2" key="1">
    <citation type="submission" date="2022-12" db="EMBL/GenBank/DDBJ databases">
        <authorList>
            <person name="Petersen C."/>
        </authorList>
    </citation>
    <scope>NUCLEOTIDE SEQUENCE</scope>
    <source>
        <strain evidence="2">IBT 29495</strain>
    </source>
</reference>
<dbReference type="AlphaFoldDB" id="A0A9W9XJ62"/>
<evidence type="ECO:0000256" key="1">
    <source>
        <dbReference type="SAM" id="MobiDB-lite"/>
    </source>
</evidence>
<feature type="compositionally biased region" description="Polar residues" evidence="1">
    <location>
        <begin position="61"/>
        <end position="73"/>
    </location>
</feature>
<accession>A0A9W9XJ62</accession>
<evidence type="ECO:0000313" key="2">
    <source>
        <dbReference type="EMBL" id="KAJ5493966.1"/>
    </source>
</evidence>
<dbReference type="OrthoDB" id="5422613at2759"/>